<name>A0A7W6C4M5_9HYPH</name>
<gene>
    <name evidence="1" type="ORF">GGR05_004529</name>
</gene>
<evidence type="ECO:0000313" key="2">
    <source>
        <dbReference type="Proteomes" id="UP000531216"/>
    </source>
</evidence>
<feature type="non-terminal residue" evidence="1">
    <location>
        <position position="1"/>
    </location>
</feature>
<protein>
    <submittedName>
        <fullName evidence="1">Uncharacterized protein</fullName>
    </submittedName>
</protein>
<organism evidence="1 2">
    <name type="scientific">Aureimonas phyllosphaerae</name>
    <dbReference type="NCBI Taxonomy" id="1166078"/>
    <lineage>
        <taxon>Bacteria</taxon>
        <taxon>Pseudomonadati</taxon>
        <taxon>Pseudomonadota</taxon>
        <taxon>Alphaproteobacteria</taxon>
        <taxon>Hyphomicrobiales</taxon>
        <taxon>Aurantimonadaceae</taxon>
        <taxon>Aureimonas</taxon>
    </lineage>
</organism>
<evidence type="ECO:0000313" key="1">
    <source>
        <dbReference type="EMBL" id="MBB3938352.1"/>
    </source>
</evidence>
<comment type="caution">
    <text evidence="1">The sequence shown here is derived from an EMBL/GenBank/DDBJ whole genome shotgun (WGS) entry which is preliminary data.</text>
</comment>
<keyword evidence="2" id="KW-1185">Reference proteome</keyword>
<reference evidence="1 2" key="1">
    <citation type="submission" date="2020-08" db="EMBL/GenBank/DDBJ databases">
        <title>Genomic Encyclopedia of Type Strains, Phase IV (KMG-IV): sequencing the most valuable type-strain genomes for metagenomic binning, comparative biology and taxonomic classification.</title>
        <authorList>
            <person name="Goeker M."/>
        </authorList>
    </citation>
    <scope>NUCLEOTIDE SEQUENCE [LARGE SCALE GENOMIC DNA]</scope>
    <source>
        <strain evidence="1 2">DSM 25024</strain>
    </source>
</reference>
<dbReference type="AlphaFoldDB" id="A0A7W6C4M5"/>
<dbReference type="RefSeq" id="WP_183193337.1">
    <property type="nucleotide sequence ID" value="NZ_JACIDO010000037.1"/>
</dbReference>
<proteinExistence type="predicted"/>
<dbReference type="Proteomes" id="UP000531216">
    <property type="component" value="Unassembled WGS sequence"/>
</dbReference>
<dbReference type="EMBL" id="JACIDO010000037">
    <property type="protein sequence ID" value="MBB3938352.1"/>
    <property type="molecule type" value="Genomic_DNA"/>
</dbReference>
<accession>A0A7W6C4M5</accession>
<sequence length="71" mass="7545">CRSIEPAALIGAAIRAARRGADPCELGLHLLALRQYDARRPDAAVRLTADWLARHLTGLSPSVSGQRGGDL</sequence>